<name>A0ABS9BY75_9BACT</name>
<keyword evidence="3" id="KW-0732">Signal</keyword>
<sequence>MIRNRHHVLFFSCLFFVLYSANAQDIGGYNKNEIKDLSQKAQDQITFLEYFLNTLGSSETPARDKDVIIRESYKKIFRDGKVQVEDDLLLDRKVITNKDVPAYLKDIEFFFKEAAFKFKIREVKPFLRDNGELSFLVSMDRTLTATGLNKEKITNTKPRFVEINVDKKSNELKIASIYTTKLSRDQELQDWWKGLSYTWTSYLKESIGLMEEDSVTLDHLYKIAAIEKIDFSGNEYVQDLAAIEALRDLKEIDISNTKILDLKPISNVTFLTRLNISNTPTEDIQFIKYSDRLEHLDISGTQIKDIAELENLKSLKSLRIVGTPVESYEVLNAYSTLTALDVSNSTFTNLENINALSNLEKLDLSGNYLTNFDQISSLTNLTELNLQSTNVTDLSPVAALPKLAWINFNQTGVTSLSALNNKPALRNVYADGTGVSEAEAEEYSRTNRSVLLIHHTESLHSWWESLPQEWKNALIAIDSRLNVPNPTVETLASMVTRDSLDVSDSKIISLNPILKFRMLQDLRFDNTEVADLAPLSELKTLVTVSGKGTKVKTLEPLANLGGIKRLNFEGAPINSFLSLTSLSNLAYLNMDKSEIRQSDIPQFLIASPEVNIVFRSDSLMAWWSSLDDAWKGVFKSQFGKGEVEPNSETLHIWTAKPELGINGASIENLKPLAIMVNLRRLSVDNVSMSDISHVSELQLLESLKISHAPVIDFTALPALRELKSLDLSYTGISDLRVLATMSSLESLTLTGNNIKVLRGLEGMFNLAHLDIAGTNVSSLKPVQGLQIKRLVCFNSGLKQKAVDAFKKLNPDCEVRFY</sequence>
<organism evidence="4 5">
    <name type="scientific">Mariniradius sediminis</name>
    <dbReference type="NCBI Taxonomy" id="2909237"/>
    <lineage>
        <taxon>Bacteria</taxon>
        <taxon>Pseudomonadati</taxon>
        <taxon>Bacteroidota</taxon>
        <taxon>Cytophagia</taxon>
        <taxon>Cytophagales</taxon>
        <taxon>Cyclobacteriaceae</taxon>
        <taxon>Mariniradius</taxon>
    </lineage>
</organism>
<comment type="caution">
    <text evidence="4">The sequence shown here is derived from an EMBL/GenBank/DDBJ whole genome shotgun (WGS) entry which is preliminary data.</text>
</comment>
<reference evidence="4 5" key="1">
    <citation type="submission" date="2022-01" db="EMBL/GenBank/DDBJ databases">
        <title>Mariniradius saccharolyticus sp. nov., isolated from sediment of a river.</title>
        <authorList>
            <person name="Liu H."/>
        </authorList>
    </citation>
    <scope>NUCLEOTIDE SEQUENCE [LARGE SCALE GENOMIC DNA]</scope>
    <source>
        <strain evidence="4 5">RY-2</strain>
    </source>
</reference>
<dbReference type="EMBL" id="JAKEVZ010000010">
    <property type="protein sequence ID" value="MCF1752151.1"/>
    <property type="molecule type" value="Genomic_DNA"/>
</dbReference>
<gene>
    <name evidence="4" type="ORF">L0U89_13850</name>
</gene>
<dbReference type="PANTHER" id="PTHR46652">
    <property type="entry name" value="LEUCINE-RICH REPEAT AND IQ DOMAIN-CONTAINING PROTEIN 1-RELATED"/>
    <property type="match status" value="1"/>
</dbReference>
<protein>
    <submittedName>
        <fullName evidence="4">Leucine-rich repeat domain-containing protein</fullName>
    </submittedName>
</protein>
<dbReference type="InterPro" id="IPR001611">
    <property type="entry name" value="Leu-rich_rpt"/>
</dbReference>
<evidence type="ECO:0000256" key="3">
    <source>
        <dbReference type="SAM" id="SignalP"/>
    </source>
</evidence>
<keyword evidence="5" id="KW-1185">Reference proteome</keyword>
<dbReference type="Proteomes" id="UP001201449">
    <property type="component" value="Unassembled WGS sequence"/>
</dbReference>
<proteinExistence type="predicted"/>
<evidence type="ECO:0000313" key="4">
    <source>
        <dbReference type="EMBL" id="MCF1752151.1"/>
    </source>
</evidence>
<dbReference type="Gene3D" id="3.80.10.10">
    <property type="entry name" value="Ribonuclease Inhibitor"/>
    <property type="match status" value="3"/>
</dbReference>
<dbReference type="SMART" id="SM00365">
    <property type="entry name" value="LRR_SD22"/>
    <property type="match status" value="4"/>
</dbReference>
<dbReference type="PROSITE" id="PS51450">
    <property type="entry name" value="LRR"/>
    <property type="match status" value="4"/>
</dbReference>
<evidence type="ECO:0000256" key="2">
    <source>
        <dbReference type="ARBA" id="ARBA00022737"/>
    </source>
</evidence>
<keyword evidence="1" id="KW-0433">Leucine-rich repeat</keyword>
<feature type="chain" id="PRO_5046740757" evidence="3">
    <location>
        <begin position="24"/>
        <end position="817"/>
    </location>
</feature>
<dbReference type="InterPro" id="IPR032675">
    <property type="entry name" value="LRR_dom_sf"/>
</dbReference>
<accession>A0ABS9BY75</accession>
<keyword evidence="2" id="KW-0677">Repeat</keyword>
<dbReference type="RefSeq" id="WP_234862062.1">
    <property type="nucleotide sequence ID" value="NZ_JAKEVZ010000010.1"/>
</dbReference>
<evidence type="ECO:0000256" key="1">
    <source>
        <dbReference type="ARBA" id="ARBA00022614"/>
    </source>
</evidence>
<dbReference type="SUPFAM" id="SSF52058">
    <property type="entry name" value="L domain-like"/>
    <property type="match status" value="2"/>
</dbReference>
<evidence type="ECO:0000313" key="5">
    <source>
        <dbReference type="Proteomes" id="UP001201449"/>
    </source>
</evidence>
<dbReference type="InterPro" id="IPR025875">
    <property type="entry name" value="Leu-rich_rpt_4"/>
</dbReference>
<feature type="signal peptide" evidence="3">
    <location>
        <begin position="1"/>
        <end position="23"/>
    </location>
</feature>
<dbReference type="Pfam" id="PF12799">
    <property type="entry name" value="LRR_4"/>
    <property type="match status" value="1"/>
</dbReference>
<dbReference type="SMART" id="SM00369">
    <property type="entry name" value="LRR_TYP"/>
    <property type="match status" value="4"/>
</dbReference>
<dbReference type="InterPro" id="IPR003591">
    <property type="entry name" value="Leu-rich_rpt_typical-subtyp"/>
</dbReference>
<dbReference type="InterPro" id="IPR050836">
    <property type="entry name" value="SDS22/Internalin_LRR"/>
</dbReference>
<dbReference type="PANTHER" id="PTHR46652:SF3">
    <property type="entry name" value="LEUCINE-RICH REPEAT-CONTAINING PROTEIN 9"/>
    <property type="match status" value="1"/>
</dbReference>